<feature type="domain" description="Rad50/SbcC-type AAA" evidence="5">
    <location>
        <begin position="5"/>
        <end position="196"/>
    </location>
</feature>
<dbReference type="Gene3D" id="3.40.50.300">
    <property type="entry name" value="P-loop containing nucleotide triphosphate hydrolases"/>
    <property type="match status" value="2"/>
</dbReference>
<proteinExistence type="inferred from homology"/>
<organism evidence="6 7">
    <name type="scientific">Youngiibacter multivorans</name>
    <dbReference type="NCBI Taxonomy" id="937251"/>
    <lineage>
        <taxon>Bacteria</taxon>
        <taxon>Bacillati</taxon>
        <taxon>Bacillota</taxon>
        <taxon>Clostridia</taxon>
        <taxon>Eubacteriales</taxon>
        <taxon>Clostridiaceae</taxon>
        <taxon>Youngiibacter</taxon>
    </lineage>
</organism>
<protein>
    <recommendedName>
        <fullName evidence="3">Nuclease SbcCD subunit C</fullName>
    </recommendedName>
</protein>
<reference evidence="6 7" key="1">
    <citation type="submission" date="2021-03" db="EMBL/GenBank/DDBJ databases">
        <title>Genomic Encyclopedia of Type Strains, Phase IV (KMG-IV): sequencing the most valuable type-strain genomes for metagenomic binning, comparative biology and taxonomic classification.</title>
        <authorList>
            <person name="Goeker M."/>
        </authorList>
    </citation>
    <scope>NUCLEOTIDE SEQUENCE [LARGE SCALE GENOMIC DNA]</scope>
    <source>
        <strain evidence="6 7">DSM 6139</strain>
    </source>
</reference>
<feature type="coiled-coil region" evidence="4">
    <location>
        <begin position="531"/>
        <end position="558"/>
    </location>
</feature>
<dbReference type="RefSeq" id="WP_209460256.1">
    <property type="nucleotide sequence ID" value="NZ_JAGGKC010000023.1"/>
</dbReference>
<feature type="coiled-coil region" evidence="4">
    <location>
        <begin position="618"/>
        <end position="652"/>
    </location>
</feature>
<evidence type="ECO:0000256" key="2">
    <source>
        <dbReference type="ARBA" id="ARBA00011322"/>
    </source>
</evidence>
<dbReference type="InterPro" id="IPR038729">
    <property type="entry name" value="Rad50/SbcC_AAA"/>
</dbReference>
<comment type="caution">
    <text evidence="6">The sequence shown here is derived from an EMBL/GenBank/DDBJ whole genome shotgun (WGS) entry which is preliminary data.</text>
</comment>
<dbReference type="GO" id="GO:0004527">
    <property type="term" value="F:exonuclease activity"/>
    <property type="evidence" value="ECO:0007669"/>
    <property type="project" value="UniProtKB-KW"/>
</dbReference>
<keyword evidence="6" id="KW-0540">Nuclease</keyword>
<feature type="coiled-coil region" evidence="4">
    <location>
        <begin position="301"/>
        <end position="403"/>
    </location>
</feature>
<dbReference type="PANTHER" id="PTHR32114:SF2">
    <property type="entry name" value="ABC TRANSPORTER ABCH.3"/>
    <property type="match status" value="1"/>
</dbReference>
<dbReference type="EMBL" id="JAGGKC010000023">
    <property type="protein sequence ID" value="MBP1920078.1"/>
    <property type="molecule type" value="Genomic_DNA"/>
</dbReference>
<keyword evidence="7" id="KW-1185">Reference proteome</keyword>
<evidence type="ECO:0000256" key="1">
    <source>
        <dbReference type="ARBA" id="ARBA00006930"/>
    </source>
</evidence>
<gene>
    <name evidence="6" type="ORF">J2Z34_002576</name>
</gene>
<keyword evidence="4" id="KW-0175">Coiled coil</keyword>
<comment type="subunit">
    <text evidence="2">Heterodimer of SbcC and SbcD.</text>
</comment>
<evidence type="ECO:0000313" key="6">
    <source>
        <dbReference type="EMBL" id="MBP1920078.1"/>
    </source>
</evidence>
<dbReference type="InterPro" id="IPR027417">
    <property type="entry name" value="P-loop_NTPase"/>
</dbReference>
<dbReference type="Pfam" id="PF13476">
    <property type="entry name" value="AAA_23"/>
    <property type="match status" value="1"/>
</dbReference>
<feature type="coiled-coil region" evidence="4">
    <location>
        <begin position="230"/>
        <end position="257"/>
    </location>
</feature>
<evidence type="ECO:0000313" key="7">
    <source>
        <dbReference type="Proteomes" id="UP001519271"/>
    </source>
</evidence>
<dbReference type="Pfam" id="PF13558">
    <property type="entry name" value="SbcC_Walker_B"/>
    <property type="match status" value="1"/>
</dbReference>
<evidence type="ECO:0000256" key="3">
    <source>
        <dbReference type="ARBA" id="ARBA00013368"/>
    </source>
</evidence>
<dbReference type="Proteomes" id="UP001519271">
    <property type="component" value="Unassembled WGS sequence"/>
</dbReference>
<accession>A0ABS4G6C3</accession>
<keyword evidence="6" id="KW-0378">Hydrolase</keyword>
<dbReference type="SUPFAM" id="SSF52540">
    <property type="entry name" value="P-loop containing nucleoside triphosphate hydrolases"/>
    <property type="match status" value="1"/>
</dbReference>
<sequence>MKPIRLRMNAFLGFKDECTIDFTKLYDDRIFLITGATGAGKTSIFDGICYALYGKASSSDRDKADCYRSQLSGVKDDMEVELEFSVRGEKYTIMRTETYKGTSKVLFYRENDRQNALVKAREVNQEIEGILGLTLEQFKKIVMIPQGEFREFLASSTKDKSDILKKLFSTEVYQDFQDRIKAKYDESKKLDSELISRFKEAMGEAGITDQDIDMGEHPLQEKLAVMEIEKVRMEAETSEKEALLKASEEEILAAEDNNKRLAIFKTAERLLKELSVEEPKIIQNSRILDGILKARLILPKEKELSSKAKELDSAKKNLELALKDTERNEKQKESLEKEKELSDAEYFKLDTLKAEKSMKAELLEKSARLASARKRTESLQKEKIRLEGEKVALTERLKKAESLTAEESLLREKESKQSLEVSELKLKRLGLEGERKLLLDAHRLSRKLAGEREKLVKAEHEQTECSRKSDDCMKVFQEAEELKKASLGAILRKDLIEGEPCPVCGSVHHQLTGEEEEAFDEDNYLMAQKALESSRRELAKSDQKLEGLKASLTEIEAEVREFYLSSQLGITGIEEITSAGISKKEQITRIEGEISEAEELGLKASNELLKLRIELEGLKGVKEKLDSIGQDLQMASEELGAAKGEERTLEEQGADIDSKSVSDEIARLGSRIETIIRDHERILSSLRDTDLRLTALSERTGTLSALRESLINETEKLRSDLETSIASEGLAVSEYDLLKGRISEIQAMEKEISSFYEKLNKAKGAFSQLEEDCSGRSEISLEPLHDKRNQAKLRLEEVRRSLSNVDKECFKLAGLLEKAKDTVSKYKANRERFGALFRLHSTASVGRSFETFVQSYYFDGILGMANKRLWKMTEGRFQLKRKEDQASRREKVGLDLNIHDAYTGRERDVLSLSGGESFKASLALALGLSDFIESSRGSVNLETIFIDEGFGSLDQDSLENALGCLMDLNVSGRIVGIISHVTELKERIPRKITVKSKPGAGSYAEIN</sequence>
<name>A0ABS4G6C3_9CLOT</name>
<evidence type="ECO:0000259" key="5">
    <source>
        <dbReference type="Pfam" id="PF13476"/>
    </source>
</evidence>
<comment type="similarity">
    <text evidence="1">Belongs to the SMC family. SbcC subfamily.</text>
</comment>
<evidence type="ECO:0000256" key="4">
    <source>
        <dbReference type="SAM" id="Coils"/>
    </source>
</evidence>
<dbReference type="PANTHER" id="PTHR32114">
    <property type="entry name" value="ABC TRANSPORTER ABCH.3"/>
    <property type="match status" value="1"/>
</dbReference>
<keyword evidence="6" id="KW-0269">Exonuclease</keyword>
<feature type="coiled-coil region" evidence="4">
    <location>
        <begin position="745"/>
        <end position="808"/>
    </location>
</feature>